<comment type="caution">
    <text evidence="5">The sequence shown here is derived from an EMBL/GenBank/DDBJ whole genome shotgun (WGS) entry which is preliminary data.</text>
</comment>
<dbReference type="SUPFAM" id="SSF51197">
    <property type="entry name" value="Clavaminate synthase-like"/>
    <property type="match status" value="1"/>
</dbReference>
<dbReference type="PANTHER" id="PTHR10696">
    <property type="entry name" value="GAMMA-BUTYROBETAINE HYDROXYLASE-RELATED"/>
    <property type="match status" value="1"/>
</dbReference>
<name>A0A815TN03_9BILA</name>
<dbReference type="Proteomes" id="UP000681722">
    <property type="component" value="Unassembled WGS sequence"/>
</dbReference>
<feature type="transmembrane region" description="Helical" evidence="3">
    <location>
        <begin position="244"/>
        <end position="263"/>
    </location>
</feature>
<dbReference type="PANTHER" id="PTHR10696:SF56">
    <property type="entry name" value="TAUD_TFDA-LIKE DOMAIN-CONTAINING PROTEIN"/>
    <property type="match status" value="1"/>
</dbReference>
<proteinExistence type="predicted"/>
<keyword evidence="3" id="KW-0472">Membrane</keyword>
<dbReference type="GO" id="GO:0016491">
    <property type="term" value="F:oxidoreductase activity"/>
    <property type="evidence" value="ECO:0007669"/>
    <property type="project" value="UniProtKB-KW"/>
</dbReference>
<dbReference type="AlphaFoldDB" id="A0A815TN03"/>
<keyword evidence="3" id="KW-0812">Transmembrane</keyword>
<sequence>MRPRDSASHGNFDFLKCYVQQHADHINSLVRQSGAVLFRGFNIDCAQQFEDIALLLKPVLSTKYLGTSPRTPTSTFTFTASEIGPNKPLPAHTEMAFLPKSKPERIFFCCLQPSSYGGETPLVRVDHILRDLDVDVCRKFEQYGVTYVRNYASKGSKRSWNPMQLKPWEDIYNTTNEDKILEICSADGVNAEFTGRNLRLSNTQPAIIRHPDTGVPVWSSHVGVFNIWGPYVEIQQVLRQRYHFSNLMMFVLVWLCTIALLIINKPREQAMNAFYGNGEEISKDDVRAVSSATWKNNVLYRWQRGDIVVIDNNLVAHGRMPFSGKRIILTAFG</sequence>
<evidence type="ECO:0000313" key="6">
    <source>
        <dbReference type="EMBL" id="CAF4368944.1"/>
    </source>
</evidence>
<accession>A0A815TN03</accession>
<dbReference type="Pfam" id="PF02668">
    <property type="entry name" value="TauD"/>
    <property type="match status" value="1"/>
</dbReference>
<evidence type="ECO:0000313" key="7">
    <source>
        <dbReference type="Proteomes" id="UP000663829"/>
    </source>
</evidence>
<dbReference type="Gene3D" id="3.60.130.10">
    <property type="entry name" value="Clavaminate synthase-like"/>
    <property type="match status" value="1"/>
</dbReference>
<dbReference type="GO" id="GO:0017000">
    <property type="term" value="P:antibiotic biosynthetic process"/>
    <property type="evidence" value="ECO:0007669"/>
    <property type="project" value="UniProtKB-KW"/>
</dbReference>
<organism evidence="5 7">
    <name type="scientific">Didymodactylos carnosus</name>
    <dbReference type="NCBI Taxonomy" id="1234261"/>
    <lineage>
        <taxon>Eukaryota</taxon>
        <taxon>Metazoa</taxon>
        <taxon>Spiralia</taxon>
        <taxon>Gnathifera</taxon>
        <taxon>Rotifera</taxon>
        <taxon>Eurotatoria</taxon>
        <taxon>Bdelloidea</taxon>
        <taxon>Philodinida</taxon>
        <taxon>Philodinidae</taxon>
        <taxon>Didymodactylos</taxon>
    </lineage>
</organism>
<keyword evidence="1" id="KW-0560">Oxidoreductase</keyword>
<dbReference type="InterPro" id="IPR050411">
    <property type="entry name" value="AlphaKG_dependent_hydroxylases"/>
</dbReference>
<evidence type="ECO:0000256" key="2">
    <source>
        <dbReference type="ARBA" id="ARBA00023194"/>
    </source>
</evidence>
<dbReference type="EMBL" id="CAJNOQ010022923">
    <property type="protein sequence ID" value="CAF1507893.1"/>
    <property type="molecule type" value="Genomic_DNA"/>
</dbReference>
<reference evidence="5" key="1">
    <citation type="submission" date="2021-02" db="EMBL/GenBank/DDBJ databases">
        <authorList>
            <person name="Nowell W R."/>
        </authorList>
    </citation>
    <scope>NUCLEOTIDE SEQUENCE</scope>
</reference>
<keyword evidence="3" id="KW-1133">Transmembrane helix</keyword>
<dbReference type="InterPro" id="IPR003819">
    <property type="entry name" value="TauD/TfdA-like"/>
</dbReference>
<protein>
    <recommendedName>
        <fullName evidence="4">TauD/TfdA-like domain-containing protein</fullName>
    </recommendedName>
</protein>
<keyword evidence="2" id="KW-0045">Antibiotic biosynthesis</keyword>
<evidence type="ECO:0000256" key="1">
    <source>
        <dbReference type="ARBA" id="ARBA00023002"/>
    </source>
</evidence>
<dbReference type="InterPro" id="IPR042098">
    <property type="entry name" value="TauD-like_sf"/>
</dbReference>
<keyword evidence="7" id="KW-1185">Reference proteome</keyword>
<dbReference type="OrthoDB" id="408743at2759"/>
<evidence type="ECO:0000313" key="5">
    <source>
        <dbReference type="EMBL" id="CAF1507893.1"/>
    </source>
</evidence>
<evidence type="ECO:0000256" key="3">
    <source>
        <dbReference type="SAM" id="Phobius"/>
    </source>
</evidence>
<evidence type="ECO:0000259" key="4">
    <source>
        <dbReference type="Pfam" id="PF02668"/>
    </source>
</evidence>
<feature type="domain" description="TauD/TfdA-like" evidence="4">
    <location>
        <begin position="11"/>
        <end position="329"/>
    </location>
</feature>
<dbReference type="Proteomes" id="UP000663829">
    <property type="component" value="Unassembled WGS sequence"/>
</dbReference>
<dbReference type="EMBL" id="CAJOBC010088452">
    <property type="protein sequence ID" value="CAF4368944.1"/>
    <property type="molecule type" value="Genomic_DNA"/>
</dbReference>
<gene>
    <name evidence="5" type="ORF">GPM918_LOCUS36980</name>
    <name evidence="6" type="ORF">SRO942_LOCUS37734</name>
</gene>